<dbReference type="AlphaFoldDB" id="A0A2S3WX81"/>
<evidence type="ECO:0000313" key="3">
    <source>
        <dbReference type="Proteomes" id="UP000237230"/>
    </source>
</evidence>
<keyword evidence="1" id="KW-1133">Transmembrane helix</keyword>
<gene>
    <name evidence="2" type="ORF">BGP84_24525</name>
</gene>
<feature type="transmembrane region" description="Helical" evidence="1">
    <location>
        <begin position="70"/>
        <end position="88"/>
    </location>
</feature>
<reference evidence="2 3" key="2">
    <citation type="submission" date="2018-03" db="EMBL/GenBank/DDBJ databases">
        <title>Draft genome of Pseudomonas putida strain KH-21-114.</title>
        <authorList>
            <person name="Yoshizawa S."/>
            <person name="Khan N.H."/>
            <person name="Nishimura M."/>
            <person name="Chiura H.X."/>
            <person name="Ogura Y."/>
            <person name="Hayashi T."/>
            <person name="Kogure K."/>
        </authorList>
    </citation>
    <scope>NUCLEOTIDE SEQUENCE [LARGE SCALE GENOMIC DNA]</scope>
    <source>
        <strain evidence="2 3">KH-21-114</strain>
    </source>
</reference>
<dbReference type="EMBL" id="MINH01000021">
    <property type="protein sequence ID" value="POG06026.1"/>
    <property type="molecule type" value="Genomic_DNA"/>
</dbReference>
<proteinExistence type="predicted"/>
<evidence type="ECO:0000313" key="2">
    <source>
        <dbReference type="EMBL" id="POG06026.1"/>
    </source>
</evidence>
<organism evidence="2 3">
    <name type="scientific">Pseudomonas putida</name>
    <name type="common">Arthrobacter siderocapsulatus</name>
    <dbReference type="NCBI Taxonomy" id="303"/>
    <lineage>
        <taxon>Bacteria</taxon>
        <taxon>Pseudomonadati</taxon>
        <taxon>Pseudomonadota</taxon>
        <taxon>Gammaproteobacteria</taxon>
        <taxon>Pseudomonadales</taxon>
        <taxon>Pseudomonadaceae</taxon>
        <taxon>Pseudomonas</taxon>
    </lineage>
</organism>
<accession>A0A2S3WX81</accession>
<evidence type="ECO:0000256" key="1">
    <source>
        <dbReference type="SAM" id="Phobius"/>
    </source>
</evidence>
<reference evidence="2 3" key="1">
    <citation type="submission" date="2016-08" db="EMBL/GenBank/DDBJ databases">
        <authorList>
            <person name="Seilhamer J.J."/>
        </authorList>
    </citation>
    <scope>NUCLEOTIDE SEQUENCE [LARGE SCALE GENOMIC DNA]</scope>
    <source>
        <strain evidence="2 3">KH-21-114</strain>
    </source>
</reference>
<keyword evidence="1" id="KW-0472">Membrane</keyword>
<protein>
    <submittedName>
        <fullName evidence="2">Uncharacterized protein</fullName>
    </submittedName>
</protein>
<keyword evidence="1" id="KW-0812">Transmembrane</keyword>
<comment type="caution">
    <text evidence="2">The sequence shown here is derived from an EMBL/GenBank/DDBJ whole genome shotgun (WGS) entry which is preliminary data.</text>
</comment>
<dbReference type="Proteomes" id="UP000237230">
    <property type="component" value="Unassembled WGS sequence"/>
</dbReference>
<sequence>MLHLLLCMPTLGLWLVPWCFVISMNNRYNDNIQKQMDLVRQYKMQGLSDTDTYRKVIADELANKRRRDCMLLASVTASAVVAGVFCILRELQG</sequence>
<name>A0A2S3WX81_PSEPU</name>